<feature type="region of interest" description="Disordered" evidence="1">
    <location>
        <begin position="397"/>
        <end position="524"/>
    </location>
</feature>
<feature type="compositionally biased region" description="Polar residues" evidence="1">
    <location>
        <begin position="267"/>
        <end position="277"/>
    </location>
</feature>
<name>A0A914EAR7_9BILA</name>
<feature type="compositionally biased region" description="Polar residues" evidence="1">
    <location>
        <begin position="236"/>
        <end position="259"/>
    </location>
</feature>
<protein>
    <submittedName>
        <fullName evidence="3">Uncharacterized protein</fullName>
    </submittedName>
</protein>
<feature type="compositionally biased region" description="Low complexity" evidence="1">
    <location>
        <begin position="497"/>
        <end position="506"/>
    </location>
</feature>
<reference evidence="3" key="1">
    <citation type="submission" date="2022-11" db="UniProtKB">
        <authorList>
            <consortium name="WormBaseParasite"/>
        </authorList>
    </citation>
    <scope>IDENTIFICATION</scope>
</reference>
<dbReference type="Proteomes" id="UP000887540">
    <property type="component" value="Unplaced"/>
</dbReference>
<organism evidence="2 3">
    <name type="scientific">Acrobeloides nanus</name>
    <dbReference type="NCBI Taxonomy" id="290746"/>
    <lineage>
        <taxon>Eukaryota</taxon>
        <taxon>Metazoa</taxon>
        <taxon>Ecdysozoa</taxon>
        <taxon>Nematoda</taxon>
        <taxon>Chromadorea</taxon>
        <taxon>Rhabditida</taxon>
        <taxon>Tylenchina</taxon>
        <taxon>Cephalobomorpha</taxon>
        <taxon>Cephaloboidea</taxon>
        <taxon>Cephalobidae</taxon>
        <taxon>Acrobeloides</taxon>
    </lineage>
</organism>
<sequence length="524" mass="57562">MVIYMKDILRKSYIINIRWGVEHGYIPENPPSVDTVMPCPRALSKYVRDYVDSRLPAYMNFLRNHVRYHGAAVTFDLCTKKTVFIISTIHLITEDWVLLHLPLGVHNFFEGNDYRTTSGINIRRIFLDYMTKFGFTIEDLQNIFFCTDQGSNVLKTTAKSMVQDQIPMEEDPYHQEPHSPFVEIVEKPKVDTIDNECATYLREFESETVSQYYKTSLEFWKDHTTQFPTIAKMTNTSFNIPSSSPQNGTTSNVPSTSKQIKNKNDDTSPSPNQQNKKNGLRKRILTELGIGLAIKAGVIAIGLLTGEVIEDFVSDPGGGDGSIEKSNTENTSNNIKEDSDPDSCDDLSHKDPNDDYSYGGDPNGDALFYPDPQVGYPEGGYGGYIYGGDPYGNALFYPGPQGSYPDGGDPGGNVLPYPDPQGGYPESSYPYGGDPNGDALPYPDPQVGYPEGSYPDGGDPGGNVLPYPDPQGGYPEASYPYGGDPNGDAPYPDPQVGYPEGSYPYGGNPGGNGLPYPDPQGGYP</sequence>
<dbReference type="AlphaFoldDB" id="A0A914EAR7"/>
<keyword evidence="2" id="KW-1185">Reference proteome</keyword>
<feature type="region of interest" description="Disordered" evidence="1">
    <location>
        <begin position="236"/>
        <end position="280"/>
    </location>
</feature>
<dbReference type="WBParaSite" id="ACRNAN_scaffold6914.g7241.t1">
    <property type="protein sequence ID" value="ACRNAN_scaffold6914.g7241.t1"/>
    <property type="gene ID" value="ACRNAN_scaffold6914.g7241"/>
</dbReference>
<feature type="region of interest" description="Disordered" evidence="1">
    <location>
        <begin position="315"/>
        <end position="372"/>
    </location>
</feature>
<accession>A0A914EAR7</accession>
<proteinExistence type="predicted"/>
<evidence type="ECO:0000313" key="2">
    <source>
        <dbReference type="Proteomes" id="UP000887540"/>
    </source>
</evidence>
<feature type="compositionally biased region" description="Low complexity" evidence="1">
    <location>
        <begin position="420"/>
        <end position="433"/>
    </location>
</feature>
<evidence type="ECO:0000313" key="3">
    <source>
        <dbReference type="WBParaSite" id="ACRNAN_scaffold6914.g7241.t1"/>
    </source>
</evidence>
<evidence type="ECO:0000256" key="1">
    <source>
        <dbReference type="SAM" id="MobiDB-lite"/>
    </source>
</evidence>